<name>A0A7S1L8I2_ALECA</name>
<evidence type="ECO:0000313" key="1">
    <source>
        <dbReference type="EMBL" id="CAD9097347.1"/>
    </source>
</evidence>
<sequence length="248" mass="26189">MEGSRADGSPAAFMEALETHRVQTPAGEIDVKLCLPAGEHPVSLALMIHGMSAQRDIIWEWGGVVEELRRRKTASVYPNLHSCDVTAPAAARAADVAVALEAIAAWARLRVSKGEASEVPLLVYGKSWGGAQALELCAHIAAAKAPVAGLCLACPSTKLESRADKVASLATPVLLVWARDDDIIPFDSHEPLLEELRARPAGPTVFAPTKAGGHNVFQMAALDADLRAKLVEWPDLALGPLASISSLS</sequence>
<dbReference type="Gene3D" id="3.40.50.1820">
    <property type="entry name" value="alpha/beta hydrolase"/>
    <property type="match status" value="1"/>
</dbReference>
<dbReference type="InterPro" id="IPR029058">
    <property type="entry name" value="AB_hydrolase_fold"/>
</dbReference>
<dbReference type="EMBL" id="HBGE01009424">
    <property type="protein sequence ID" value="CAD9097347.1"/>
    <property type="molecule type" value="Transcribed_RNA"/>
</dbReference>
<accession>A0A7S1L8I2</accession>
<dbReference type="AlphaFoldDB" id="A0A7S1L8I2"/>
<proteinExistence type="predicted"/>
<reference evidence="1" key="1">
    <citation type="submission" date="2021-01" db="EMBL/GenBank/DDBJ databases">
        <authorList>
            <person name="Corre E."/>
            <person name="Pelletier E."/>
            <person name="Niang G."/>
            <person name="Scheremetjew M."/>
            <person name="Finn R."/>
            <person name="Kale V."/>
            <person name="Holt S."/>
            <person name="Cochrane G."/>
            <person name="Meng A."/>
            <person name="Brown T."/>
            <person name="Cohen L."/>
        </authorList>
    </citation>
    <scope>NUCLEOTIDE SEQUENCE</scope>
    <source>
        <strain evidence="1">OF101</strain>
    </source>
</reference>
<protein>
    <submittedName>
        <fullName evidence="1">Uncharacterized protein</fullName>
    </submittedName>
</protein>
<gene>
    <name evidence="1" type="ORF">ACAT0790_LOCUS5679</name>
</gene>
<organism evidence="1">
    <name type="scientific">Alexandrium catenella</name>
    <name type="common">Red tide dinoflagellate</name>
    <name type="synonym">Gonyaulax catenella</name>
    <dbReference type="NCBI Taxonomy" id="2925"/>
    <lineage>
        <taxon>Eukaryota</taxon>
        <taxon>Sar</taxon>
        <taxon>Alveolata</taxon>
        <taxon>Dinophyceae</taxon>
        <taxon>Gonyaulacales</taxon>
        <taxon>Pyrocystaceae</taxon>
        <taxon>Alexandrium</taxon>
    </lineage>
</organism>
<dbReference type="SUPFAM" id="SSF53474">
    <property type="entry name" value="alpha/beta-Hydrolases"/>
    <property type="match status" value="1"/>
</dbReference>